<feature type="domain" description="HTH tetR-type" evidence="6">
    <location>
        <begin position="12"/>
        <end position="72"/>
    </location>
</feature>
<keyword evidence="2 4" id="KW-0238">DNA-binding</keyword>
<dbReference type="PRINTS" id="PR00455">
    <property type="entry name" value="HTHTETR"/>
</dbReference>
<keyword evidence="1" id="KW-0805">Transcription regulation</keyword>
<dbReference type="OrthoDB" id="9151800at2"/>
<dbReference type="InterPro" id="IPR009057">
    <property type="entry name" value="Homeodomain-like_sf"/>
</dbReference>
<dbReference type="Proteomes" id="UP000199445">
    <property type="component" value="Unassembled WGS sequence"/>
</dbReference>
<dbReference type="RefSeq" id="WP_091705449.1">
    <property type="nucleotide sequence ID" value="NZ_BMYN01000005.1"/>
</dbReference>
<feature type="DNA-binding region" description="H-T-H motif" evidence="4">
    <location>
        <begin position="35"/>
        <end position="54"/>
    </location>
</feature>
<dbReference type="Gene3D" id="1.10.357.10">
    <property type="entry name" value="Tetracycline Repressor, domain 2"/>
    <property type="match status" value="1"/>
</dbReference>
<name>A0A1I3W990_9GAMM</name>
<dbReference type="Pfam" id="PF00440">
    <property type="entry name" value="TetR_N"/>
    <property type="match status" value="1"/>
</dbReference>
<evidence type="ECO:0000259" key="6">
    <source>
        <dbReference type="PROSITE" id="PS50977"/>
    </source>
</evidence>
<organism evidence="7 8">
    <name type="scientific">Marinobacter persicus</name>
    <dbReference type="NCBI Taxonomy" id="930118"/>
    <lineage>
        <taxon>Bacteria</taxon>
        <taxon>Pseudomonadati</taxon>
        <taxon>Pseudomonadota</taxon>
        <taxon>Gammaproteobacteria</taxon>
        <taxon>Pseudomonadales</taxon>
        <taxon>Marinobacteraceae</taxon>
        <taxon>Marinobacter</taxon>
    </lineage>
</organism>
<dbReference type="PANTHER" id="PTHR30055:SF234">
    <property type="entry name" value="HTH-TYPE TRANSCRIPTIONAL REGULATOR BETI"/>
    <property type="match status" value="1"/>
</dbReference>
<dbReference type="SUPFAM" id="SSF46689">
    <property type="entry name" value="Homeodomain-like"/>
    <property type="match status" value="1"/>
</dbReference>
<evidence type="ECO:0000256" key="2">
    <source>
        <dbReference type="ARBA" id="ARBA00023125"/>
    </source>
</evidence>
<dbReference type="InterPro" id="IPR050109">
    <property type="entry name" value="HTH-type_TetR-like_transc_reg"/>
</dbReference>
<feature type="compositionally biased region" description="Polar residues" evidence="5">
    <location>
        <begin position="222"/>
        <end position="242"/>
    </location>
</feature>
<dbReference type="GO" id="GO:0000976">
    <property type="term" value="F:transcription cis-regulatory region binding"/>
    <property type="evidence" value="ECO:0007669"/>
    <property type="project" value="TreeGrafter"/>
</dbReference>
<feature type="region of interest" description="Disordered" evidence="5">
    <location>
        <begin position="212"/>
        <end position="242"/>
    </location>
</feature>
<keyword evidence="3" id="KW-0804">Transcription</keyword>
<dbReference type="GO" id="GO:0003700">
    <property type="term" value="F:DNA-binding transcription factor activity"/>
    <property type="evidence" value="ECO:0007669"/>
    <property type="project" value="TreeGrafter"/>
</dbReference>
<evidence type="ECO:0000313" key="8">
    <source>
        <dbReference type="Proteomes" id="UP000199445"/>
    </source>
</evidence>
<protein>
    <submittedName>
        <fullName evidence="7">DNA-binding transcriptional regulator, AcrR family</fullName>
    </submittedName>
</protein>
<accession>A0A1I3W990</accession>
<reference evidence="7 8" key="1">
    <citation type="submission" date="2016-10" db="EMBL/GenBank/DDBJ databases">
        <authorList>
            <person name="de Groot N.N."/>
        </authorList>
    </citation>
    <scope>NUCLEOTIDE SEQUENCE [LARGE SCALE GENOMIC DNA]</scope>
    <source>
        <strain evidence="7 8">IBRC-M 10445</strain>
    </source>
</reference>
<dbReference type="PROSITE" id="PS50977">
    <property type="entry name" value="HTH_TETR_2"/>
    <property type="match status" value="1"/>
</dbReference>
<dbReference type="EMBL" id="FOSC01000009">
    <property type="protein sequence ID" value="SFK03016.1"/>
    <property type="molecule type" value="Genomic_DNA"/>
</dbReference>
<dbReference type="InterPro" id="IPR001647">
    <property type="entry name" value="HTH_TetR"/>
</dbReference>
<evidence type="ECO:0000256" key="3">
    <source>
        <dbReference type="ARBA" id="ARBA00023163"/>
    </source>
</evidence>
<dbReference type="SUPFAM" id="SSF48498">
    <property type="entry name" value="Tetracyclin repressor-like, C-terminal domain"/>
    <property type="match status" value="1"/>
</dbReference>
<evidence type="ECO:0000256" key="4">
    <source>
        <dbReference type="PROSITE-ProRule" id="PRU00335"/>
    </source>
</evidence>
<evidence type="ECO:0000313" key="7">
    <source>
        <dbReference type="EMBL" id="SFK03016.1"/>
    </source>
</evidence>
<proteinExistence type="predicted"/>
<evidence type="ECO:0000256" key="5">
    <source>
        <dbReference type="SAM" id="MobiDB-lite"/>
    </source>
</evidence>
<dbReference type="PANTHER" id="PTHR30055">
    <property type="entry name" value="HTH-TYPE TRANSCRIPTIONAL REGULATOR RUTR"/>
    <property type="match status" value="1"/>
</dbReference>
<sequence length="242" mass="26705">MGSTNTRKRDREATRLRIIEAVEAVISRKGFGAIGVNTVARSAGIDKVLIYRYFGGLEGLLTEFAVQGDFWWRVEDILEEPLPGPGDPGGLPDCLAAVLARHISFLRSHPLTLEVIAWEMSERNELTRAFEQVREERSLRLMDHLAFRFDYDPGDFTDRFGPALALLGAGANYLAAQGRQIAHFNGVDLQADRGWEALETAAHRLLIGIAGPATLPHRTDPNRPSASTQPPNQTLRNGGHQS</sequence>
<dbReference type="AlphaFoldDB" id="A0A1I3W990"/>
<gene>
    <name evidence="7" type="ORF">SAMN05216429_10949</name>
</gene>
<dbReference type="InterPro" id="IPR036271">
    <property type="entry name" value="Tet_transcr_reg_TetR-rel_C_sf"/>
</dbReference>
<evidence type="ECO:0000256" key="1">
    <source>
        <dbReference type="ARBA" id="ARBA00023015"/>
    </source>
</evidence>
<keyword evidence="8" id="KW-1185">Reference proteome</keyword>